<dbReference type="PANTHER" id="PTHR43404:SF2">
    <property type="entry name" value="LIPOPOLYSACCHARIDE CHOLINEPHOSPHOTRANSFERASE LICD"/>
    <property type="match status" value="1"/>
</dbReference>
<name>A0A3Q9F3R3_9STRE</name>
<keyword evidence="3" id="KW-1185">Reference proteome</keyword>
<dbReference type="InterPro" id="IPR052942">
    <property type="entry name" value="LPS_cholinephosphotransferase"/>
</dbReference>
<dbReference type="Pfam" id="PF04991">
    <property type="entry name" value="LicD"/>
    <property type="match status" value="1"/>
</dbReference>
<dbReference type="PANTHER" id="PTHR43404">
    <property type="entry name" value="LIPOPOLYSACCHARIDE CHOLINEPHOSPHOTRANSFERASE LICD"/>
    <property type="match status" value="1"/>
</dbReference>
<sequence length="278" mass="33054">MQEQFTLTKVQKLEFGILQFIKKVCDENQIRYYLAYGTLIGAVRHKGFIPWDDDIDIMMPRKDYKKLLAILNEQQHPYYKLISADTDKRFQVPLPKIVDTRTLLVQDYDIIEPVPLGVYVDIFLMDGAGDDYHIAVQHYDEAFKLYRYWKKSRLKLAPSSMSKLKGLLRWLKNLPFKMRGSRHYIQKLTEHNSQYDFDKSLYIATYETGTSDAKKCIFRYDKFGVGHFLEFNGELFQVPQDYDNILKSEYGNYMILPPKEKQVSHHSYNLQWNLKKMR</sequence>
<evidence type="ECO:0000313" key="3">
    <source>
        <dbReference type="Proteomes" id="UP000272924"/>
    </source>
</evidence>
<dbReference type="Proteomes" id="UP000272924">
    <property type="component" value="Chromosome"/>
</dbReference>
<reference evidence="3" key="1">
    <citation type="submission" date="2018-12" db="EMBL/GenBank/DDBJ databases">
        <title>Genome sequencing of Streptococcus sp. KCOM 2412 (= ChDC F135).</title>
        <authorList>
            <person name="Kook J.-K."/>
            <person name="Park S.-N."/>
            <person name="Lim Y.K."/>
        </authorList>
    </citation>
    <scope>NUCLEOTIDE SEQUENCE [LARGE SCALE GENOMIC DNA]</scope>
    <source>
        <strain evidence="3">KCOM 2412</strain>
    </source>
</reference>
<dbReference type="AlphaFoldDB" id="A0A3Q9F3R3"/>
<evidence type="ECO:0000259" key="1">
    <source>
        <dbReference type="Pfam" id="PF04991"/>
    </source>
</evidence>
<protein>
    <submittedName>
        <fullName evidence="2">LicD family protein</fullName>
    </submittedName>
</protein>
<dbReference type="KEGG" id="spei:EHW89_08605"/>
<evidence type="ECO:0000313" key="2">
    <source>
        <dbReference type="EMBL" id="AZQ42489.1"/>
    </source>
</evidence>
<dbReference type="RefSeq" id="WP_126467861.1">
    <property type="nucleotide sequence ID" value="NZ_CP034543.1"/>
</dbReference>
<accession>A0A3Q9F3R3</accession>
<dbReference type="GO" id="GO:0009100">
    <property type="term" value="P:glycoprotein metabolic process"/>
    <property type="evidence" value="ECO:0007669"/>
    <property type="project" value="UniProtKB-ARBA"/>
</dbReference>
<dbReference type="InterPro" id="IPR007074">
    <property type="entry name" value="LicD/FKTN/FKRP_NTP_transf"/>
</dbReference>
<feature type="domain" description="LicD/FKTN/FKRP nucleotidyltransferase" evidence="1">
    <location>
        <begin position="25"/>
        <end position="251"/>
    </location>
</feature>
<proteinExistence type="predicted"/>
<gene>
    <name evidence="2" type="ORF">EHW89_08605</name>
</gene>
<dbReference type="EMBL" id="CP034543">
    <property type="protein sequence ID" value="AZQ42489.1"/>
    <property type="molecule type" value="Genomic_DNA"/>
</dbReference>
<organism evidence="2 3">
    <name type="scientific">Streptococcus periodonticum</name>
    <dbReference type="NCBI Taxonomy" id="2490633"/>
    <lineage>
        <taxon>Bacteria</taxon>
        <taxon>Bacillati</taxon>
        <taxon>Bacillota</taxon>
        <taxon>Bacilli</taxon>
        <taxon>Lactobacillales</taxon>
        <taxon>Streptococcaceae</taxon>
        <taxon>Streptococcus</taxon>
    </lineage>
</organism>